<protein>
    <recommendedName>
        <fullName evidence="6 7">6-phosphogluconolactonase</fullName>
        <shortName evidence="7">6PGL</shortName>
        <ecNumber evidence="5 7">3.1.1.31</ecNumber>
    </recommendedName>
</protein>
<dbReference type="GO" id="GO:0006098">
    <property type="term" value="P:pentose-phosphate shunt"/>
    <property type="evidence" value="ECO:0007669"/>
    <property type="project" value="UniProtKB-UniPathway"/>
</dbReference>
<evidence type="ECO:0000256" key="7">
    <source>
        <dbReference type="RuleBase" id="RU365095"/>
    </source>
</evidence>
<dbReference type="EMBL" id="CP001801">
    <property type="protein sequence ID" value="ACX96114.1"/>
    <property type="molecule type" value="Genomic_DNA"/>
</dbReference>
<comment type="catalytic activity">
    <reaction evidence="1 7">
        <text>6-phospho-D-glucono-1,5-lactone + H2O = 6-phospho-D-gluconate + H(+)</text>
        <dbReference type="Rhea" id="RHEA:12556"/>
        <dbReference type="ChEBI" id="CHEBI:15377"/>
        <dbReference type="ChEBI" id="CHEBI:15378"/>
        <dbReference type="ChEBI" id="CHEBI:57955"/>
        <dbReference type="ChEBI" id="CHEBI:58759"/>
        <dbReference type="EC" id="3.1.1.31"/>
    </reaction>
</comment>
<keyword evidence="10" id="KW-1185">Reference proteome</keyword>
<evidence type="ECO:0000313" key="10">
    <source>
        <dbReference type="Proteomes" id="UP000009102"/>
    </source>
</evidence>
<comment type="pathway">
    <text evidence="3 7">Carbohydrate degradation; pentose phosphate pathway; D-ribulose 5-phosphate from D-glucose 6-phosphate (oxidative stage): step 2/3.</text>
</comment>
<sequence>MNNALIIPSVSATIDELVAQCGHYVQQKLNLAIAQRGIARMALAGGNTPKALYAWLASSAQALQVDWSRVQFYFGDERPVPRSHPDSNYGMAKTHLFDTLRINPAQIFPMISEPMLDIVEEAARYEKILDSLSGQSSGRTPPVLDLALNGMGADGHFASLFPNTPALLENEHWVVANPVEKLATQRITLTYPVFEQARAVCFLVAGTDKQDAFFAVQQPDSELPVARLIRKRQTDWFVDQACIEGI</sequence>
<dbReference type="UniPathway" id="UPA00115">
    <property type="reaction ID" value="UER00409"/>
</dbReference>
<feature type="domain" description="Glucosamine/galactosamine-6-phosphate isomerase" evidence="8">
    <location>
        <begin position="14"/>
        <end position="235"/>
    </location>
</feature>
<dbReference type="PANTHER" id="PTHR11054">
    <property type="entry name" value="6-PHOSPHOGLUCONOLACTONASE"/>
    <property type="match status" value="1"/>
</dbReference>
<comment type="similarity">
    <text evidence="4 7">Belongs to the glucosamine/galactosamine-6-phosphate isomerase family. 6-phosphogluconolactonase subfamily.</text>
</comment>
<dbReference type="RefSeq" id="WP_012824148.1">
    <property type="nucleotide sequence ID" value="NC_013422.1"/>
</dbReference>
<accession>D0L091</accession>
<evidence type="ECO:0000256" key="4">
    <source>
        <dbReference type="ARBA" id="ARBA00010662"/>
    </source>
</evidence>
<dbReference type="HOGENOM" id="CLU_053947_2_0_6"/>
<dbReference type="NCBIfam" id="TIGR01198">
    <property type="entry name" value="pgl"/>
    <property type="match status" value="1"/>
</dbReference>
<dbReference type="AlphaFoldDB" id="D0L091"/>
<evidence type="ECO:0000256" key="5">
    <source>
        <dbReference type="ARBA" id="ARBA00013198"/>
    </source>
</evidence>
<dbReference type="InterPro" id="IPR006148">
    <property type="entry name" value="Glc/Gal-6P_isomerase"/>
</dbReference>
<dbReference type="KEGG" id="hna:Hneap_1278"/>
<keyword evidence="7" id="KW-0378">Hydrolase</keyword>
<gene>
    <name evidence="7" type="primary">pgl</name>
    <name evidence="9" type="ordered locus">Hneap_1278</name>
</gene>
<dbReference type="STRING" id="555778.Hneap_1278"/>
<dbReference type="InterPro" id="IPR005900">
    <property type="entry name" value="6-phosphogluconolactonase_DevB"/>
</dbReference>
<dbReference type="Gene3D" id="3.40.50.1360">
    <property type="match status" value="1"/>
</dbReference>
<dbReference type="GO" id="GO:0005975">
    <property type="term" value="P:carbohydrate metabolic process"/>
    <property type="evidence" value="ECO:0007669"/>
    <property type="project" value="UniProtKB-UniRule"/>
</dbReference>
<organism evidence="9 10">
    <name type="scientific">Halothiobacillus neapolitanus (strain ATCC 23641 / DSM 15147 / CIP 104769 / NCIMB 8539 / c2)</name>
    <name type="common">Thiobacillus neapolitanus</name>
    <dbReference type="NCBI Taxonomy" id="555778"/>
    <lineage>
        <taxon>Bacteria</taxon>
        <taxon>Pseudomonadati</taxon>
        <taxon>Pseudomonadota</taxon>
        <taxon>Gammaproteobacteria</taxon>
        <taxon>Chromatiales</taxon>
        <taxon>Halothiobacillaceae</taxon>
        <taxon>Halothiobacillus</taxon>
    </lineage>
</organism>
<dbReference type="InterPro" id="IPR039104">
    <property type="entry name" value="6PGL"/>
</dbReference>
<evidence type="ECO:0000256" key="2">
    <source>
        <dbReference type="ARBA" id="ARBA00002681"/>
    </source>
</evidence>
<evidence type="ECO:0000313" key="9">
    <source>
        <dbReference type="EMBL" id="ACX96114.1"/>
    </source>
</evidence>
<dbReference type="Pfam" id="PF01182">
    <property type="entry name" value="Glucosamine_iso"/>
    <property type="match status" value="1"/>
</dbReference>
<evidence type="ECO:0000259" key="8">
    <source>
        <dbReference type="Pfam" id="PF01182"/>
    </source>
</evidence>
<evidence type="ECO:0000256" key="3">
    <source>
        <dbReference type="ARBA" id="ARBA00004961"/>
    </source>
</evidence>
<evidence type="ECO:0000256" key="6">
    <source>
        <dbReference type="ARBA" id="ARBA00020337"/>
    </source>
</evidence>
<dbReference type="EC" id="3.1.1.31" evidence="5 7"/>
<dbReference type="GO" id="GO:0017057">
    <property type="term" value="F:6-phosphogluconolactonase activity"/>
    <property type="evidence" value="ECO:0007669"/>
    <property type="project" value="UniProtKB-UniRule"/>
</dbReference>
<name>D0L091_HALNC</name>
<dbReference type="eggNOG" id="COG0363">
    <property type="taxonomic scope" value="Bacteria"/>
</dbReference>
<proteinExistence type="inferred from homology"/>
<reference evidence="9 10" key="1">
    <citation type="submission" date="2009-10" db="EMBL/GenBank/DDBJ databases">
        <title>Complete sequence of Halothiobacillus neapolitanus c2.</title>
        <authorList>
            <consortium name="US DOE Joint Genome Institute"/>
            <person name="Lucas S."/>
            <person name="Copeland A."/>
            <person name="Lapidus A."/>
            <person name="Glavina del Rio T."/>
            <person name="Tice H."/>
            <person name="Bruce D."/>
            <person name="Goodwin L."/>
            <person name="Pitluck S."/>
            <person name="Davenport K."/>
            <person name="Brettin T."/>
            <person name="Detter J.C."/>
            <person name="Han C."/>
            <person name="Tapia R."/>
            <person name="Larimer F."/>
            <person name="Land M."/>
            <person name="Hauser L."/>
            <person name="Kyrpides N."/>
            <person name="Mikhailova N."/>
            <person name="Kerfeld C."/>
            <person name="Cannon G."/>
            <person name="Heinhort S."/>
        </authorList>
    </citation>
    <scope>NUCLEOTIDE SEQUENCE [LARGE SCALE GENOMIC DNA]</scope>
    <source>
        <strain evidence="10">ATCC 23641 / c2</strain>
    </source>
</reference>
<dbReference type="Proteomes" id="UP000009102">
    <property type="component" value="Chromosome"/>
</dbReference>
<dbReference type="SUPFAM" id="SSF100950">
    <property type="entry name" value="NagB/RpiA/CoA transferase-like"/>
    <property type="match status" value="1"/>
</dbReference>
<evidence type="ECO:0000256" key="1">
    <source>
        <dbReference type="ARBA" id="ARBA00000832"/>
    </source>
</evidence>
<comment type="function">
    <text evidence="2 7">Hydrolysis of 6-phosphogluconolactone to 6-phosphogluconate.</text>
</comment>
<dbReference type="PANTHER" id="PTHR11054:SF0">
    <property type="entry name" value="6-PHOSPHOGLUCONOLACTONASE"/>
    <property type="match status" value="1"/>
</dbReference>
<dbReference type="CDD" id="cd01400">
    <property type="entry name" value="6PGL"/>
    <property type="match status" value="1"/>
</dbReference>
<dbReference type="InterPro" id="IPR037171">
    <property type="entry name" value="NagB/RpiA_transferase-like"/>
</dbReference>